<evidence type="ECO:0000313" key="3">
    <source>
        <dbReference type="Proteomes" id="UP000029500"/>
    </source>
</evidence>
<reference evidence="2 3" key="1">
    <citation type="submission" date="2014-08" db="EMBL/GenBank/DDBJ databases">
        <title>Comparative genomics of the Paenibacillus odorifer group.</title>
        <authorList>
            <person name="den Bakker H.C."/>
            <person name="Tsai Y.-C."/>
            <person name="Martin N."/>
            <person name="Korlach J."/>
            <person name="Wiedmann M."/>
        </authorList>
    </citation>
    <scope>NUCLEOTIDE SEQUENCE [LARGE SCALE GENOMIC DNA]</scope>
    <source>
        <strain evidence="2 3">DSM 15220</strain>
    </source>
</reference>
<evidence type="ECO:0000259" key="1">
    <source>
        <dbReference type="SMART" id="SM00850"/>
    </source>
</evidence>
<dbReference type="eggNOG" id="ENOG502ZEJK">
    <property type="taxonomic scope" value="Bacteria"/>
</dbReference>
<dbReference type="Proteomes" id="UP000029500">
    <property type="component" value="Chromosome"/>
</dbReference>
<gene>
    <name evidence="2" type="ORF">PGRAT_13080</name>
</gene>
<dbReference type="Gene3D" id="2.40.50.1020">
    <property type="entry name" value="LytTr DNA-binding domain"/>
    <property type="match status" value="1"/>
</dbReference>
<evidence type="ECO:0000313" key="2">
    <source>
        <dbReference type="EMBL" id="AIQ68443.1"/>
    </source>
</evidence>
<sequence length="126" mass="14057">MSMISATTDLEGQSGLVPVRGEDIIFLGTDSSSSIILLHTLDSVFYTTGTLKYWTRVLNASGYTFYLADRNNSINIHNIVEINSLLKVAYFERERTKDSKYCTMSKSGIKKVCQLVGELNTSVVFN</sequence>
<dbReference type="GO" id="GO:0003677">
    <property type="term" value="F:DNA binding"/>
    <property type="evidence" value="ECO:0007669"/>
    <property type="project" value="InterPro"/>
</dbReference>
<protein>
    <recommendedName>
        <fullName evidence="1">HTH LytTR-type domain-containing protein</fullName>
    </recommendedName>
</protein>
<dbReference type="HOGENOM" id="CLU_154561_0_0_9"/>
<dbReference type="Pfam" id="PF04397">
    <property type="entry name" value="LytTR"/>
    <property type="match status" value="1"/>
</dbReference>
<dbReference type="STRING" id="189425.PGRAT_13080"/>
<dbReference type="AlphaFoldDB" id="A0A089MAG7"/>
<proteinExistence type="predicted"/>
<dbReference type="KEGG" id="pgm:PGRAT_13080"/>
<accession>A0A089MAG7</accession>
<organism evidence="2 3">
    <name type="scientific">Paenibacillus graminis</name>
    <dbReference type="NCBI Taxonomy" id="189425"/>
    <lineage>
        <taxon>Bacteria</taxon>
        <taxon>Bacillati</taxon>
        <taxon>Bacillota</taxon>
        <taxon>Bacilli</taxon>
        <taxon>Bacillales</taxon>
        <taxon>Paenibacillaceae</taxon>
        <taxon>Paenibacillus</taxon>
    </lineage>
</organism>
<dbReference type="RefSeq" id="WP_025706789.1">
    <property type="nucleotide sequence ID" value="NZ_JARLKP010000288.1"/>
</dbReference>
<feature type="domain" description="HTH LytTR-type" evidence="1">
    <location>
        <begin position="14"/>
        <end position="117"/>
    </location>
</feature>
<dbReference type="SMART" id="SM00850">
    <property type="entry name" value="LytTR"/>
    <property type="match status" value="1"/>
</dbReference>
<dbReference type="InterPro" id="IPR007492">
    <property type="entry name" value="LytTR_DNA-bd_dom"/>
</dbReference>
<keyword evidence="3" id="KW-1185">Reference proteome</keyword>
<name>A0A089MAG7_9BACL</name>
<dbReference type="EMBL" id="CP009287">
    <property type="protein sequence ID" value="AIQ68443.1"/>
    <property type="molecule type" value="Genomic_DNA"/>
</dbReference>
<dbReference type="OrthoDB" id="2664085at2"/>